<sequence>MDFFHYNKNLKSFARQLRKDPTRAEIRMWQNVLRNKQMMGYRFLRQRAIDKYIVDFFCKELKLIIEIDGITHQWEEVAKKDVIREDRLRELGYQMLRFTDDEVKDDLPNVIRTLENWILDFEEQYGRPIPPVE</sequence>
<evidence type="ECO:0000313" key="2">
    <source>
        <dbReference type="EMBL" id="MDN4164753.1"/>
    </source>
</evidence>
<dbReference type="Gene3D" id="3.40.960.10">
    <property type="entry name" value="VSR Endonuclease"/>
    <property type="match status" value="1"/>
</dbReference>
<dbReference type="PANTHER" id="PTHR38590">
    <property type="entry name" value="BLL0828 PROTEIN"/>
    <property type="match status" value="1"/>
</dbReference>
<dbReference type="InterPro" id="IPR007569">
    <property type="entry name" value="DUF559"/>
</dbReference>
<dbReference type="RefSeq" id="WP_320003280.1">
    <property type="nucleotide sequence ID" value="NZ_JAUHJS010000002.1"/>
</dbReference>
<evidence type="ECO:0000313" key="3">
    <source>
        <dbReference type="Proteomes" id="UP001168552"/>
    </source>
</evidence>
<keyword evidence="3" id="KW-1185">Reference proteome</keyword>
<dbReference type="GO" id="GO:0004519">
    <property type="term" value="F:endonuclease activity"/>
    <property type="evidence" value="ECO:0007669"/>
    <property type="project" value="UniProtKB-KW"/>
</dbReference>
<comment type="caution">
    <text evidence="2">The sequence shown here is derived from an EMBL/GenBank/DDBJ whole genome shotgun (WGS) entry which is preliminary data.</text>
</comment>
<gene>
    <name evidence="2" type="ORF">QWY31_04525</name>
</gene>
<dbReference type="InterPro" id="IPR047216">
    <property type="entry name" value="Endonuclease_DUF559_bact"/>
</dbReference>
<proteinExistence type="predicted"/>
<name>A0ABT8F2Z6_9BACT</name>
<evidence type="ECO:0000259" key="1">
    <source>
        <dbReference type="Pfam" id="PF04480"/>
    </source>
</evidence>
<dbReference type="Proteomes" id="UP001168552">
    <property type="component" value="Unassembled WGS sequence"/>
</dbReference>
<organism evidence="2 3">
    <name type="scientific">Shiella aurantiaca</name>
    <dbReference type="NCBI Taxonomy" id="3058365"/>
    <lineage>
        <taxon>Bacteria</taxon>
        <taxon>Pseudomonadati</taxon>
        <taxon>Bacteroidota</taxon>
        <taxon>Cytophagia</taxon>
        <taxon>Cytophagales</taxon>
        <taxon>Shiellaceae</taxon>
        <taxon>Shiella</taxon>
    </lineage>
</organism>
<dbReference type="PANTHER" id="PTHR38590:SF1">
    <property type="entry name" value="BLL0828 PROTEIN"/>
    <property type="match status" value="1"/>
</dbReference>
<dbReference type="InterPro" id="IPR011335">
    <property type="entry name" value="Restrct_endonuc-II-like"/>
</dbReference>
<keyword evidence="2" id="KW-0378">Hydrolase</keyword>
<reference evidence="2" key="1">
    <citation type="submission" date="2023-06" db="EMBL/GenBank/DDBJ databases">
        <title>Cytophagales bacterium Strain LB-30, isolated from soil.</title>
        <authorList>
            <person name="Liu B."/>
        </authorList>
    </citation>
    <scope>NUCLEOTIDE SEQUENCE</scope>
    <source>
        <strain evidence="2">LB-30</strain>
    </source>
</reference>
<keyword evidence="2" id="KW-0540">Nuclease</keyword>
<keyword evidence="2" id="KW-0255">Endonuclease</keyword>
<dbReference type="EMBL" id="JAUHJS010000002">
    <property type="protein sequence ID" value="MDN4164753.1"/>
    <property type="molecule type" value="Genomic_DNA"/>
</dbReference>
<protein>
    <submittedName>
        <fullName evidence="2">Endonuclease domain-containing protein</fullName>
    </submittedName>
</protein>
<accession>A0ABT8F2Z6</accession>
<feature type="domain" description="DUF559" evidence="1">
    <location>
        <begin position="9"/>
        <end position="114"/>
    </location>
</feature>
<dbReference type="Pfam" id="PF04480">
    <property type="entry name" value="DUF559"/>
    <property type="match status" value="1"/>
</dbReference>
<dbReference type="SUPFAM" id="SSF52980">
    <property type="entry name" value="Restriction endonuclease-like"/>
    <property type="match status" value="1"/>
</dbReference>
<dbReference type="CDD" id="cd01038">
    <property type="entry name" value="Endonuclease_DUF559"/>
    <property type="match status" value="1"/>
</dbReference>